<dbReference type="InterPro" id="IPR016181">
    <property type="entry name" value="Acyl_CoA_acyltransferase"/>
</dbReference>
<proteinExistence type="predicted"/>
<dbReference type="PROSITE" id="PS51186">
    <property type="entry name" value="GNAT"/>
    <property type="match status" value="1"/>
</dbReference>
<dbReference type="Gene3D" id="3.40.630.30">
    <property type="match status" value="1"/>
</dbReference>
<keyword evidence="1" id="KW-0808">Transferase</keyword>
<dbReference type="RefSeq" id="WP_354554805.1">
    <property type="nucleotide sequence ID" value="NZ_JBEPMB010000001.1"/>
</dbReference>
<name>A0ABV2IX39_9HYPH</name>
<dbReference type="CDD" id="cd04301">
    <property type="entry name" value="NAT_SF"/>
    <property type="match status" value="1"/>
</dbReference>
<dbReference type="InterPro" id="IPR013653">
    <property type="entry name" value="GCN5-like_dom"/>
</dbReference>
<organism evidence="4 5">
    <name type="scientific">Rhizobium aquaticum</name>
    <dbReference type="NCBI Taxonomy" id="1549636"/>
    <lineage>
        <taxon>Bacteria</taxon>
        <taxon>Pseudomonadati</taxon>
        <taxon>Pseudomonadota</taxon>
        <taxon>Alphaproteobacteria</taxon>
        <taxon>Hyphomicrobiales</taxon>
        <taxon>Rhizobiaceae</taxon>
        <taxon>Rhizobium/Agrobacterium group</taxon>
        <taxon>Rhizobium</taxon>
    </lineage>
</organism>
<reference evidence="4 5" key="1">
    <citation type="submission" date="2024-06" db="EMBL/GenBank/DDBJ databases">
        <title>Genomic Encyclopedia of Type Strains, Phase IV (KMG-IV): sequencing the most valuable type-strain genomes for metagenomic binning, comparative biology and taxonomic classification.</title>
        <authorList>
            <person name="Goeker M."/>
        </authorList>
    </citation>
    <scope>NUCLEOTIDE SEQUENCE [LARGE SCALE GENOMIC DNA]</scope>
    <source>
        <strain evidence="4 5">DSM 29780</strain>
    </source>
</reference>
<comment type="caution">
    <text evidence="4">The sequence shown here is derived from an EMBL/GenBank/DDBJ whole genome shotgun (WGS) entry which is preliminary data.</text>
</comment>
<keyword evidence="2" id="KW-0012">Acyltransferase</keyword>
<feature type="domain" description="N-acetyltransferase" evidence="3">
    <location>
        <begin position="116"/>
        <end position="248"/>
    </location>
</feature>
<keyword evidence="5" id="KW-1185">Reference proteome</keyword>
<dbReference type="PANTHER" id="PTHR43420:SF3">
    <property type="entry name" value="N-ACETYLTRANSFERASE DOMAIN-CONTAINING PROTEIN"/>
    <property type="match status" value="1"/>
</dbReference>
<accession>A0ABV2IX39</accession>
<dbReference type="Proteomes" id="UP001549047">
    <property type="component" value="Unassembled WGS sequence"/>
</dbReference>
<dbReference type="InterPro" id="IPR050680">
    <property type="entry name" value="YpeA/RimI_acetyltransf"/>
</dbReference>
<dbReference type="PANTHER" id="PTHR43420">
    <property type="entry name" value="ACETYLTRANSFERASE"/>
    <property type="match status" value="1"/>
</dbReference>
<evidence type="ECO:0000259" key="3">
    <source>
        <dbReference type="PROSITE" id="PS51186"/>
    </source>
</evidence>
<evidence type="ECO:0000313" key="5">
    <source>
        <dbReference type="Proteomes" id="UP001549047"/>
    </source>
</evidence>
<dbReference type="Pfam" id="PF08445">
    <property type="entry name" value="FR47"/>
    <property type="match status" value="1"/>
</dbReference>
<dbReference type="InterPro" id="IPR000182">
    <property type="entry name" value="GNAT_dom"/>
</dbReference>
<evidence type="ECO:0000256" key="1">
    <source>
        <dbReference type="ARBA" id="ARBA00022679"/>
    </source>
</evidence>
<gene>
    <name evidence="4" type="ORF">ABID16_000534</name>
</gene>
<evidence type="ECO:0000256" key="2">
    <source>
        <dbReference type="ARBA" id="ARBA00023315"/>
    </source>
</evidence>
<dbReference type="EMBL" id="JBEPMB010000001">
    <property type="protein sequence ID" value="MET3612229.1"/>
    <property type="molecule type" value="Genomic_DNA"/>
</dbReference>
<evidence type="ECO:0000313" key="4">
    <source>
        <dbReference type="EMBL" id="MET3612229.1"/>
    </source>
</evidence>
<sequence>MDDFTVAVEDLAPATETPLDRPIWAALSGPQMGLSIGTDRARAYPAEIGPLAAVCNDTPEALADLARLVAARQTLVLLQAGKPPVPQGCRVEMTADAVQMIATGSTDLPDSGPGPSEIVALRDEDAAEMLALAKLTAPGPFAARTHTLGQFYGIRIDGRLAAMAGQRMRFAGYGEMSGVCTHPDFRGLGLAMHLSAKVINIIRGRGEQPFLHVRARNTNAIRVYERLGFTIRQAFTVMQLVPENKQGGAEAPPW</sequence>
<dbReference type="SUPFAM" id="SSF55729">
    <property type="entry name" value="Acyl-CoA N-acyltransferases (Nat)"/>
    <property type="match status" value="1"/>
</dbReference>
<protein>
    <submittedName>
        <fullName evidence="4">GNAT family acetyltransferase</fullName>
    </submittedName>
</protein>